<protein>
    <submittedName>
        <fullName evidence="2">Putative phosphoprotein</fullName>
    </submittedName>
</protein>
<reference evidence="2 3" key="1">
    <citation type="journal article" date="2012" name="Infect. Genet. Evol.">
        <title>Isolation and molecular identification of Sunshine virus, a novel paramyxovirus found in Australian snakes.</title>
        <authorList>
            <person name="Hyndman T.H."/>
            <person name="Marschang R.E."/>
            <person name="Wellehan J.F.Jr."/>
            <person name="Nicholls P.K."/>
        </authorList>
    </citation>
    <scope>NUCLEOTIDE SEQUENCE [LARGE SCALE GENOMIC DNA]</scope>
</reference>
<dbReference type="KEGG" id="vg:20964332"/>
<proteinExistence type="predicted"/>
<accession>I3VIY9</accession>
<dbReference type="Proteomes" id="UP000153330">
    <property type="component" value="Segment"/>
</dbReference>
<feature type="compositionally biased region" description="Basic and acidic residues" evidence="1">
    <location>
        <begin position="357"/>
        <end position="377"/>
    </location>
</feature>
<evidence type="ECO:0000256" key="1">
    <source>
        <dbReference type="SAM" id="MobiDB-lite"/>
    </source>
</evidence>
<dbReference type="RefSeq" id="YP_009094047.1">
    <property type="nucleotide sequence ID" value="NC_025345.1"/>
</dbReference>
<keyword evidence="3" id="KW-1185">Reference proteome</keyword>
<evidence type="ECO:0000313" key="3">
    <source>
        <dbReference type="Proteomes" id="UP000153330"/>
    </source>
</evidence>
<feature type="region of interest" description="Disordered" evidence="1">
    <location>
        <begin position="357"/>
        <end position="381"/>
    </location>
</feature>
<evidence type="ECO:0000313" key="2">
    <source>
        <dbReference type="EMBL" id="AFK79806.1"/>
    </source>
</evidence>
<organism evidence="2 3">
    <name type="scientific">Sunshine Coast virus</name>
    <dbReference type="NCBI Taxonomy" id="1195087"/>
    <lineage>
        <taxon>Viruses</taxon>
        <taxon>Riboviria</taxon>
        <taxon>Orthornavirae</taxon>
        <taxon>Negarnaviricota</taxon>
        <taxon>Haploviricotina</taxon>
        <taxon>Monjiviricetes</taxon>
        <taxon>Mononegavirales</taxon>
        <taxon>Sunviridae</taxon>
        <taxon>Sunshinevirus</taxon>
        <taxon>Sunshinevirus reptilis</taxon>
    </lineage>
</organism>
<dbReference type="GeneID" id="20964332"/>
<sequence length="558" mass="63983">MELAGSVLDVKTQTLMEGILAATKEDTVISDWSSDIDTAMKNNSDPQIPAWASGVNYNIDEAEDEKQALDCKDISVEEYLRMPSAPEAHDIPEDTNRFSTIYEVDEECGERAILSLNGEDTNEPTGHIEGESGTATHQGEYTIDLGQINRDIKNSIQTFIETGKRHPDILAINPKLFMQNAAIIWGNSAVRGRANISPISFIHLRSGISHPIKSWFFLGMMMASFNKKGKPTGRAFFVPHEQIMAISQKDMQNFNKVKHILDKYKEDTRQSNIFIVDITREIVLNEKMKQFGVIRSYALCVPKYHHLFPSSSLNTIFGQVQSGNIRMHIGEREVIEDLNAKCIEYNLSDLPSDVLNGEREEDKSNRYIQDDMDEDKKRKTNPTPITLNELRRELDSISQNQTQFQEIILLILKKQEERIDKISEILGDVLSLQQKTTSQGEIWLGASIKAAEKISQFEGNQETYQTYLLTKIMIHLRESEQRIIKELCHFKTNPVRPEIPTPNLLLRRALETMTEEMSLHPKENLIKWNPKITEIVESKDPERINKMVRFMIQERNKY</sequence>
<dbReference type="EMBL" id="JN192445">
    <property type="protein sequence ID" value="AFK79806.1"/>
    <property type="molecule type" value="Viral_cRNA"/>
</dbReference>
<name>I3VIY9_9MONO</name>